<name>A0ABR1DA40_NECAM</name>
<dbReference type="Proteomes" id="UP001303046">
    <property type="component" value="Unassembled WGS sequence"/>
</dbReference>
<dbReference type="CDD" id="cd00637">
    <property type="entry name" value="7tm_classA_rhodopsin-like"/>
    <property type="match status" value="1"/>
</dbReference>
<evidence type="ECO:0000313" key="8">
    <source>
        <dbReference type="Proteomes" id="UP001303046"/>
    </source>
</evidence>
<dbReference type="InterPro" id="IPR019430">
    <property type="entry name" value="7TM_GPCR_serpentine_rcpt_Srx"/>
</dbReference>
<feature type="transmembrane region" description="Helical" evidence="5">
    <location>
        <begin position="123"/>
        <end position="142"/>
    </location>
</feature>
<gene>
    <name evidence="7" type="primary">Necator_chrIV.g13481</name>
    <name evidence="7" type="ORF">RB195_000190</name>
</gene>
<accession>A0ABR1DA40</accession>
<dbReference type="SUPFAM" id="SSF81321">
    <property type="entry name" value="Family A G protein-coupled receptor-like"/>
    <property type="match status" value="1"/>
</dbReference>
<keyword evidence="4 5" id="KW-0472">Membrane</keyword>
<feature type="transmembrane region" description="Helical" evidence="5">
    <location>
        <begin position="53"/>
        <end position="73"/>
    </location>
</feature>
<protein>
    <recommendedName>
        <fullName evidence="6">G-protein coupled receptors family 1 profile domain-containing protein</fullName>
    </recommendedName>
</protein>
<reference evidence="7 8" key="1">
    <citation type="submission" date="2023-08" db="EMBL/GenBank/DDBJ databases">
        <title>A Necator americanus chromosomal reference genome.</title>
        <authorList>
            <person name="Ilik V."/>
            <person name="Petrzelkova K.J."/>
            <person name="Pardy F."/>
            <person name="Fuh T."/>
            <person name="Niatou-Singa F.S."/>
            <person name="Gouil Q."/>
            <person name="Baker L."/>
            <person name="Ritchie M.E."/>
            <person name="Jex A.R."/>
            <person name="Gazzola D."/>
            <person name="Li H."/>
            <person name="Toshio Fujiwara R."/>
            <person name="Zhan B."/>
            <person name="Aroian R.V."/>
            <person name="Pafco B."/>
            <person name="Schwarz E.M."/>
        </authorList>
    </citation>
    <scope>NUCLEOTIDE SEQUENCE [LARGE SCALE GENOMIC DNA]</scope>
    <source>
        <strain evidence="7 8">Aroian</strain>
        <tissue evidence="7">Whole animal</tissue>
    </source>
</reference>
<comment type="subcellular location">
    <subcellularLocation>
        <location evidence="1">Membrane</location>
    </subcellularLocation>
</comment>
<evidence type="ECO:0000313" key="7">
    <source>
        <dbReference type="EMBL" id="KAK6746775.1"/>
    </source>
</evidence>
<evidence type="ECO:0000256" key="4">
    <source>
        <dbReference type="ARBA" id="ARBA00023136"/>
    </source>
</evidence>
<sequence>MKISSTCAGVLMIVVDFIGLVPLLLVVLQILYYRRRFTPFRCLILSKLMADGLELFIVMMVLVPSELIFGEWVPQYYRPAVGYFSVGLQYSSFHTSIAMTANRLLVVLHPLKYNVWFTKSKTATIIIIAWLLAFIVRLDYVYSKIGIHRLYDDASSLMPRFKDSRTWAILELLGIFPKPGSIVLPVVECFTSDGEATPPYKRYFQPQLHSERSLQRLRRNNARPANWLSCWEIHVLWWSPSLNYALKAGPLEVVAGLLQEAVVGYFFFNFAFDDVIRSTVDQCPVDIALAPSGCPLTDLEYAIFMQSSKLQHGANLVSKLAEAYRLRLYLD</sequence>
<evidence type="ECO:0000259" key="6">
    <source>
        <dbReference type="PROSITE" id="PS50262"/>
    </source>
</evidence>
<evidence type="ECO:0000256" key="3">
    <source>
        <dbReference type="ARBA" id="ARBA00022989"/>
    </source>
</evidence>
<keyword evidence="3 5" id="KW-1133">Transmembrane helix</keyword>
<dbReference type="EMBL" id="JAVFWL010000004">
    <property type="protein sequence ID" value="KAK6746775.1"/>
    <property type="molecule type" value="Genomic_DNA"/>
</dbReference>
<comment type="caution">
    <text evidence="7">The sequence shown here is derived from an EMBL/GenBank/DDBJ whole genome shotgun (WGS) entry which is preliminary data.</text>
</comment>
<dbReference type="InterPro" id="IPR017452">
    <property type="entry name" value="GPCR_Rhodpsn_7TM"/>
</dbReference>
<evidence type="ECO:0000256" key="2">
    <source>
        <dbReference type="ARBA" id="ARBA00022692"/>
    </source>
</evidence>
<proteinExistence type="predicted"/>
<organism evidence="7 8">
    <name type="scientific">Necator americanus</name>
    <name type="common">Human hookworm</name>
    <dbReference type="NCBI Taxonomy" id="51031"/>
    <lineage>
        <taxon>Eukaryota</taxon>
        <taxon>Metazoa</taxon>
        <taxon>Ecdysozoa</taxon>
        <taxon>Nematoda</taxon>
        <taxon>Chromadorea</taxon>
        <taxon>Rhabditida</taxon>
        <taxon>Rhabditina</taxon>
        <taxon>Rhabditomorpha</taxon>
        <taxon>Strongyloidea</taxon>
        <taxon>Ancylostomatidae</taxon>
        <taxon>Bunostominae</taxon>
        <taxon>Necator</taxon>
    </lineage>
</organism>
<feature type="domain" description="G-protein coupled receptors family 1 profile" evidence="6">
    <location>
        <begin position="22"/>
        <end position="138"/>
    </location>
</feature>
<dbReference type="Pfam" id="PF10328">
    <property type="entry name" value="7TM_GPCR_Srx"/>
    <property type="match status" value="1"/>
</dbReference>
<evidence type="ECO:0000256" key="1">
    <source>
        <dbReference type="ARBA" id="ARBA00004370"/>
    </source>
</evidence>
<dbReference type="PROSITE" id="PS50262">
    <property type="entry name" value="G_PROTEIN_RECEP_F1_2"/>
    <property type="match status" value="1"/>
</dbReference>
<dbReference type="PANTHER" id="PTHR23017">
    <property type="entry name" value="SERPENTINE RECEPTOR, CLASS X"/>
    <property type="match status" value="1"/>
</dbReference>
<dbReference type="Gene3D" id="1.20.1070.10">
    <property type="entry name" value="Rhodopsin 7-helix transmembrane proteins"/>
    <property type="match status" value="1"/>
</dbReference>
<keyword evidence="2 5" id="KW-0812">Transmembrane</keyword>
<feature type="transmembrane region" description="Helical" evidence="5">
    <location>
        <begin position="12"/>
        <end position="32"/>
    </location>
</feature>
<evidence type="ECO:0000256" key="5">
    <source>
        <dbReference type="SAM" id="Phobius"/>
    </source>
</evidence>
<dbReference type="PANTHER" id="PTHR23017:SF3">
    <property type="entry name" value="G-PROTEIN COUPLED RECEPTORS FAMILY 1 PROFILE DOMAIN-CONTAINING PROTEIN"/>
    <property type="match status" value="1"/>
</dbReference>
<keyword evidence="8" id="KW-1185">Reference proteome</keyword>